<evidence type="ECO:0000256" key="7">
    <source>
        <dbReference type="ARBA" id="ARBA00023065"/>
    </source>
</evidence>
<dbReference type="GO" id="GO:0034220">
    <property type="term" value="P:monoatomic ion transmembrane transport"/>
    <property type="evidence" value="ECO:0007669"/>
    <property type="project" value="InterPro"/>
</dbReference>
<proteinExistence type="predicted"/>
<dbReference type="AlphaFoldDB" id="A0A1N6Q541"/>
<evidence type="ECO:0000256" key="10">
    <source>
        <dbReference type="ARBA" id="ARBA00023237"/>
    </source>
</evidence>
<evidence type="ECO:0000256" key="2">
    <source>
        <dbReference type="ARBA" id="ARBA00011233"/>
    </source>
</evidence>
<evidence type="ECO:0000313" key="14">
    <source>
        <dbReference type="Proteomes" id="UP000186895"/>
    </source>
</evidence>
<dbReference type="GO" id="GO:0009279">
    <property type="term" value="C:cell outer membrane"/>
    <property type="evidence" value="ECO:0007669"/>
    <property type="project" value="UniProtKB-SubCell"/>
</dbReference>
<name>A0A1N6Q541_9GAMM</name>
<evidence type="ECO:0000256" key="3">
    <source>
        <dbReference type="ARBA" id="ARBA00022448"/>
    </source>
</evidence>
<evidence type="ECO:0000259" key="12">
    <source>
        <dbReference type="Pfam" id="PF13609"/>
    </source>
</evidence>
<dbReference type="PANTHER" id="PTHR34501:SF9">
    <property type="entry name" value="MAJOR OUTER MEMBRANE PROTEIN P.IA"/>
    <property type="match status" value="1"/>
</dbReference>
<keyword evidence="14" id="KW-1185">Reference proteome</keyword>
<gene>
    <name evidence="13" type="ORF">SAMN05421647_102263</name>
</gene>
<dbReference type="InterPro" id="IPR002299">
    <property type="entry name" value="Porin_Neis"/>
</dbReference>
<dbReference type="GO" id="GO:0046930">
    <property type="term" value="C:pore complex"/>
    <property type="evidence" value="ECO:0007669"/>
    <property type="project" value="UniProtKB-KW"/>
</dbReference>
<evidence type="ECO:0000256" key="4">
    <source>
        <dbReference type="ARBA" id="ARBA00022452"/>
    </source>
</evidence>
<dbReference type="EMBL" id="FTMN01000002">
    <property type="protein sequence ID" value="SIQ11660.1"/>
    <property type="molecule type" value="Genomic_DNA"/>
</dbReference>
<dbReference type="PRINTS" id="PR00182">
    <property type="entry name" value="ECOLNEIPORIN"/>
</dbReference>
<evidence type="ECO:0000256" key="11">
    <source>
        <dbReference type="SAM" id="SignalP"/>
    </source>
</evidence>
<keyword evidence="5" id="KW-0812">Transmembrane</keyword>
<dbReference type="InterPro" id="IPR001702">
    <property type="entry name" value="Porin_Gram-ve"/>
</dbReference>
<feature type="domain" description="Porin" evidence="12">
    <location>
        <begin position="15"/>
        <end position="305"/>
    </location>
</feature>
<protein>
    <submittedName>
        <fullName evidence="13">Outer membrane protein (Porin)</fullName>
    </submittedName>
</protein>
<keyword evidence="9" id="KW-0472">Membrane</keyword>
<dbReference type="InterPro" id="IPR050298">
    <property type="entry name" value="Gram-neg_bact_OMP"/>
</dbReference>
<dbReference type="STRING" id="49186.SAMN05421647_102263"/>
<dbReference type="GO" id="GO:0015288">
    <property type="term" value="F:porin activity"/>
    <property type="evidence" value="ECO:0007669"/>
    <property type="project" value="UniProtKB-KW"/>
</dbReference>
<dbReference type="Proteomes" id="UP000186895">
    <property type="component" value="Unassembled WGS sequence"/>
</dbReference>
<dbReference type="SUPFAM" id="SSF56935">
    <property type="entry name" value="Porins"/>
    <property type="match status" value="1"/>
</dbReference>
<reference evidence="14" key="1">
    <citation type="submission" date="2017-01" db="EMBL/GenBank/DDBJ databases">
        <authorList>
            <person name="Varghese N."/>
            <person name="Submissions S."/>
        </authorList>
    </citation>
    <scope>NUCLEOTIDE SEQUENCE [LARGE SCALE GENOMIC DNA]</scope>
    <source>
        <strain evidence="14">DSM 7027</strain>
    </source>
</reference>
<evidence type="ECO:0000313" key="13">
    <source>
        <dbReference type="EMBL" id="SIQ11660.1"/>
    </source>
</evidence>
<sequence>MLNEGEMLMKKSLIALAVAGAMTAPMIAQADATLYGSLRVKMVDTDLQEMDIADNSSRIGIKGSSDLFSGAKAIYQFEQFINTEAGAWGGGRLAYIGATGDFGTVQIGRMWTPYALWTVFTTDIVDNGTSGDSGYIIGAHRTPETLAYISPNMGGFQFAGAVLTSDSDDTSDSEVAENAGVDVAHVAAKFEAAGFMGAVSYLDYDEDAVKFGGNVYNDVASLGLSYTLGDLYLGARYEDRDLVSADDQDAWELAGSYTMGHTTLLANYIDDDIRDDAMWSLEAQQKLGKQARVFASWVDYGDNNDGVEVGYRVDF</sequence>
<dbReference type="PANTHER" id="PTHR34501">
    <property type="entry name" value="PROTEIN YDDL-RELATED"/>
    <property type="match status" value="1"/>
</dbReference>
<dbReference type="eggNOG" id="COG3203">
    <property type="taxonomic scope" value="Bacteria"/>
</dbReference>
<dbReference type="Gene3D" id="2.40.160.10">
    <property type="entry name" value="Porin"/>
    <property type="match status" value="1"/>
</dbReference>
<organism evidence="13 14">
    <name type="scientific">Marinobacterium stanieri</name>
    <dbReference type="NCBI Taxonomy" id="49186"/>
    <lineage>
        <taxon>Bacteria</taxon>
        <taxon>Pseudomonadati</taxon>
        <taxon>Pseudomonadota</taxon>
        <taxon>Gammaproteobacteria</taxon>
        <taxon>Oceanospirillales</taxon>
        <taxon>Oceanospirillaceae</taxon>
        <taxon>Marinobacterium</taxon>
    </lineage>
</organism>
<feature type="chain" id="PRO_5009937626" evidence="11">
    <location>
        <begin position="31"/>
        <end position="315"/>
    </location>
</feature>
<keyword evidence="7" id="KW-0406">Ion transport</keyword>
<keyword evidence="3" id="KW-0813">Transport</keyword>
<dbReference type="InterPro" id="IPR033900">
    <property type="entry name" value="Gram_neg_porin_domain"/>
</dbReference>
<keyword evidence="10" id="KW-0998">Cell outer membrane</keyword>
<keyword evidence="4" id="KW-1134">Transmembrane beta strand</keyword>
<evidence type="ECO:0000256" key="1">
    <source>
        <dbReference type="ARBA" id="ARBA00004571"/>
    </source>
</evidence>
<keyword evidence="6 11" id="KW-0732">Signal</keyword>
<comment type="subunit">
    <text evidence="2">Homotrimer.</text>
</comment>
<dbReference type="PRINTS" id="PR00184">
    <property type="entry name" value="NEISSPPORIN"/>
</dbReference>
<keyword evidence="8" id="KW-0626">Porin</keyword>
<evidence type="ECO:0000256" key="6">
    <source>
        <dbReference type="ARBA" id="ARBA00022729"/>
    </source>
</evidence>
<feature type="signal peptide" evidence="11">
    <location>
        <begin position="1"/>
        <end position="30"/>
    </location>
</feature>
<dbReference type="CDD" id="cd00342">
    <property type="entry name" value="gram_neg_porins"/>
    <property type="match status" value="1"/>
</dbReference>
<evidence type="ECO:0000256" key="8">
    <source>
        <dbReference type="ARBA" id="ARBA00023114"/>
    </source>
</evidence>
<dbReference type="Pfam" id="PF13609">
    <property type="entry name" value="Porin_4"/>
    <property type="match status" value="1"/>
</dbReference>
<accession>A0A1N6Q541</accession>
<dbReference type="InterPro" id="IPR023614">
    <property type="entry name" value="Porin_dom_sf"/>
</dbReference>
<comment type="subcellular location">
    <subcellularLocation>
        <location evidence="1">Cell outer membrane</location>
        <topology evidence="1">Multi-pass membrane protein</topology>
    </subcellularLocation>
</comment>
<evidence type="ECO:0000256" key="5">
    <source>
        <dbReference type="ARBA" id="ARBA00022692"/>
    </source>
</evidence>
<evidence type="ECO:0000256" key="9">
    <source>
        <dbReference type="ARBA" id="ARBA00023136"/>
    </source>
</evidence>